<dbReference type="EMBL" id="CP150951">
    <property type="protein sequence ID" value="WZC48997.1"/>
    <property type="molecule type" value="Genomic_DNA"/>
</dbReference>
<dbReference type="Proteomes" id="UP001440612">
    <property type="component" value="Chromosome"/>
</dbReference>
<protein>
    <submittedName>
        <fullName evidence="1">Cbb3-type cytochrome oxidase assembly protein CcoS</fullName>
    </submittedName>
</protein>
<name>A0ABZ2V4V1_9RHOB</name>
<dbReference type="Pfam" id="PF03597">
    <property type="entry name" value="FixS"/>
    <property type="match status" value="1"/>
</dbReference>
<dbReference type="InterPro" id="IPR004714">
    <property type="entry name" value="Cyt_oxidase_maturation_cbb3"/>
</dbReference>
<evidence type="ECO:0000313" key="1">
    <source>
        <dbReference type="EMBL" id="WZC48997.1"/>
    </source>
</evidence>
<proteinExistence type="predicted"/>
<reference evidence="2" key="1">
    <citation type="submission" date="2024-04" db="EMBL/GenBank/DDBJ databases">
        <title>Phylogenomic analyses of a clade within the roseobacter group suggest taxonomic reassignments of species of the genera Aestuariivita, Citreicella, Loktanella, Nautella, Pelagibaca, Ruegeria, Thalassobius, Thiobacimonas and Tropicibacter, and the proposal o.</title>
        <authorList>
            <person name="Jeon C.O."/>
        </authorList>
    </citation>
    <scope>NUCLEOTIDE SEQUENCE [LARGE SCALE GENOMIC DNA]</scope>
    <source>
        <strain evidence="2">BS5-3</strain>
    </source>
</reference>
<dbReference type="PANTHER" id="PTHR41532:SF1">
    <property type="entry name" value="FIXS PROTEIN"/>
    <property type="match status" value="1"/>
</dbReference>
<sequence>MNVLVFLIPVSLILGGLGLAAFLWTLRSNQYDDLDGDAWRILSDDDTPPPSR</sequence>
<evidence type="ECO:0000313" key="2">
    <source>
        <dbReference type="Proteomes" id="UP001440612"/>
    </source>
</evidence>
<organism evidence="1 2">
    <name type="scientific">Yoonia phaeophyticola</name>
    <dbReference type="NCBI Taxonomy" id="3137369"/>
    <lineage>
        <taxon>Bacteria</taxon>
        <taxon>Pseudomonadati</taxon>
        <taxon>Pseudomonadota</taxon>
        <taxon>Alphaproteobacteria</taxon>
        <taxon>Rhodobacterales</taxon>
        <taxon>Paracoccaceae</taxon>
        <taxon>Yoonia</taxon>
    </lineage>
</organism>
<dbReference type="PANTHER" id="PTHR41532">
    <property type="entry name" value="FIXS PROTEIN"/>
    <property type="match status" value="1"/>
</dbReference>
<keyword evidence="2" id="KW-1185">Reference proteome</keyword>
<accession>A0ABZ2V4V1</accession>
<gene>
    <name evidence="1" type="primary">ccoS</name>
    <name evidence="1" type="ORF">AABB29_19560</name>
</gene>
<dbReference type="NCBIfam" id="TIGR00847">
    <property type="entry name" value="ccoS"/>
    <property type="match status" value="1"/>
</dbReference>
<dbReference type="RefSeq" id="WP_341367110.1">
    <property type="nucleotide sequence ID" value="NZ_CP150951.2"/>
</dbReference>